<dbReference type="EMBL" id="UZAN01004698">
    <property type="protein sequence ID" value="VDP32046.1"/>
    <property type="molecule type" value="Genomic_DNA"/>
</dbReference>
<keyword evidence="6" id="KW-0648">Protein biosynthesis</keyword>
<organism evidence="12">
    <name type="scientific">Echinostoma caproni</name>
    <dbReference type="NCBI Taxonomy" id="27848"/>
    <lineage>
        <taxon>Eukaryota</taxon>
        <taxon>Metazoa</taxon>
        <taxon>Spiralia</taxon>
        <taxon>Lophotrochozoa</taxon>
        <taxon>Platyhelminthes</taxon>
        <taxon>Trematoda</taxon>
        <taxon>Digenea</taxon>
        <taxon>Plagiorchiida</taxon>
        <taxon>Echinostomata</taxon>
        <taxon>Echinostomatoidea</taxon>
        <taxon>Echinostomatidae</taxon>
        <taxon>Echinostoma</taxon>
    </lineage>
</organism>
<evidence type="ECO:0000256" key="5">
    <source>
        <dbReference type="ARBA" id="ARBA00022840"/>
    </source>
</evidence>
<evidence type="ECO:0000313" key="11">
    <source>
        <dbReference type="Proteomes" id="UP000272942"/>
    </source>
</evidence>
<keyword evidence="7" id="KW-0030">Aminoacyl-tRNA synthetase</keyword>
<evidence type="ECO:0000256" key="6">
    <source>
        <dbReference type="ARBA" id="ARBA00022917"/>
    </source>
</evidence>
<evidence type="ECO:0000256" key="4">
    <source>
        <dbReference type="ARBA" id="ARBA00022741"/>
    </source>
</evidence>
<dbReference type="InterPro" id="IPR050081">
    <property type="entry name" value="Ile-tRNA_ligase"/>
</dbReference>
<keyword evidence="4" id="KW-0547">Nucleotide-binding</keyword>
<dbReference type="InterPro" id="IPR014729">
    <property type="entry name" value="Rossmann-like_a/b/a_fold"/>
</dbReference>
<reference evidence="10 11" key="2">
    <citation type="submission" date="2018-11" db="EMBL/GenBank/DDBJ databases">
        <authorList>
            <consortium name="Pathogen Informatics"/>
        </authorList>
    </citation>
    <scope>NUCLEOTIDE SEQUENCE [LARGE SCALE GENOMIC DNA]</scope>
    <source>
        <strain evidence="10 11">Egypt</strain>
    </source>
</reference>
<evidence type="ECO:0000256" key="3">
    <source>
        <dbReference type="ARBA" id="ARBA00022598"/>
    </source>
</evidence>
<evidence type="ECO:0000259" key="9">
    <source>
        <dbReference type="Pfam" id="PF00133"/>
    </source>
</evidence>
<keyword evidence="5" id="KW-0067">ATP-binding</keyword>
<dbReference type="PANTHER" id="PTHR42765">
    <property type="entry name" value="SOLEUCYL-TRNA SYNTHETASE"/>
    <property type="match status" value="1"/>
</dbReference>
<protein>
    <recommendedName>
        <fullName evidence="2">isoleucine--tRNA ligase</fullName>
        <ecNumber evidence="2">6.1.1.5</ecNumber>
    </recommendedName>
    <alternativeName>
        <fullName evidence="8">Isoleucyl-tRNA synthetase</fullName>
    </alternativeName>
</protein>
<dbReference type="PRINTS" id="PR00984">
    <property type="entry name" value="TRNASYNTHILE"/>
</dbReference>
<dbReference type="GO" id="GO:0032543">
    <property type="term" value="P:mitochondrial translation"/>
    <property type="evidence" value="ECO:0007669"/>
    <property type="project" value="TreeGrafter"/>
</dbReference>
<dbReference type="Gene3D" id="3.40.50.620">
    <property type="entry name" value="HUPs"/>
    <property type="match status" value="1"/>
</dbReference>
<evidence type="ECO:0000256" key="2">
    <source>
        <dbReference type="ARBA" id="ARBA00013165"/>
    </source>
</evidence>
<evidence type="ECO:0000256" key="1">
    <source>
        <dbReference type="ARBA" id="ARBA00005594"/>
    </source>
</evidence>
<dbReference type="AlphaFoldDB" id="A0A183A231"/>
<gene>
    <name evidence="10" type="ORF">ECPE_LOCUS1016</name>
</gene>
<reference evidence="12" key="1">
    <citation type="submission" date="2016-06" db="UniProtKB">
        <authorList>
            <consortium name="WormBaseParasite"/>
        </authorList>
    </citation>
    <scope>IDENTIFICATION</scope>
</reference>
<dbReference type="GO" id="GO:0005739">
    <property type="term" value="C:mitochondrion"/>
    <property type="evidence" value="ECO:0007669"/>
    <property type="project" value="TreeGrafter"/>
</dbReference>
<dbReference type="PANTHER" id="PTHR42765:SF1">
    <property type="entry name" value="ISOLEUCINE--TRNA LIGASE, MITOCHONDRIAL"/>
    <property type="match status" value="1"/>
</dbReference>
<dbReference type="PROSITE" id="PS00178">
    <property type="entry name" value="AA_TRNA_LIGASE_I"/>
    <property type="match status" value="1"/>
</dbReference>
<name>A0A183A231_9TREM</name>
<sequence length="356" mass="40109">MSILLRSVRSLMCFSPRRSKGSYKTTINHPKFPFSIHPTPGSRSAVNVSNKSEYFQKQCKIVERPTFILHDGPPYANGNLHVGHALNKFLKDVAIRYHILRGQRVNFVPGWDCHGLPIELKAKFEVDSPSATSAIASHYIQSQKESFSCWGVLGDWSHFYATMNPSYEAEELQAFSALHSKVILSTILLPTLAPLSFLLISHNCVYRTALAESELEYNTEHVSKSLYFKVHLINATGRLFPVDQVYAVIWTTTPWTLPANEAQLNFIHTTRYDDIEFLTLIDLFESSVSLNEKFGAVPFRSICNDYSIPFSQGTSNILSSTRPRPHYPASGIETAASVVMSLLRLSLRVFFLPNDS</sequence>
<dbReference type="WBParaSite" id="ECPE_0000101601-mRNA-1">
    <property type="protein sequence ID" value="ECPE_0000101601-mRNA-1"/>
    <property type="gene ID" value="ECPE_0000101601"/>
</dbReference>
<dbReference type="InterPro" id="IPR001412">
    <property type="entry name" value="aa-tRNA-synth_I_CS"/>
</dbReference>
<dbReference type="InterPro" id="IPR002300">
    <property type="entry name" value="aa-tRNA-synth_Ia"/>
</dbReference>
<evidence type="ECO:0000256" key="8">
    <source>
        <dbReference type="ARBA" id="ARBA00032665"/>
    </source>
</evidence>
<dbReference type="Gene3D" id="3.90.740.10">
    <property type="entry name" value="Valyl/Leucyl/Isoleucyl-tRNA synthetase, editing domain"/>
    <property type="match status" value="1"/>
</dbReference>
<evidence type="ECO:0000256" key="7">
    <source>
        <dbReference type="ARBA" id="ARBA00023146"/>
    </source>
</evidence>
<dbReference type="InterPro" id="IPR002301">
    <property type="entry name" value="Ile-tRNA-ligase"/>
</dbReference>
<comment type="similarity">
    <text evidence="1">Belongs to the class-I aminoacyl-tRNA synthetase family.</text>
</comment>
<dbReference type="GO" id="GO:0005524">
    <property type="term" value="F:ATP binding"/>
    <property type="evidence" value="ECO:0007669"/>
    <property type="project" value="UniProtKB-KW"/>
</dbReference>
<dbReference type="GO" id="GO:0002161">
    <property type="term" value="F:aminoacyl-tRNA deacylase activity"/>
    <property type="evidence" value="ECO:0007669"/>
    <property type="project" value="InterPro"/>
</dbReference>
<dbReference type="GO" id="GO:0004822">
    <property type="term" value="F:isoleucine-tRNA ligase activity"/>
    <property type="evidence" value="ECO:0007669"/>
    <property type="project" value="UniProtKB-EC"/>
</dbReference>
<dbReference type="Proteomes" id="UP000272942">
    <property type="component" value="Unassembled WGS sequence"/>
</dbReference>
<dbReference type="EC" id="6.1.1.5" evidence="2"/>
<dbReference type="Pfam" id="PF00133">
    <property type="entry name" value="tRNA-synt_1"/>
    <property type="match status" value="1"/>
</dbReference>
<keyword evidence="11" id="KW-1185">Reference proteome</keyword>
<evidence type="ECO:0000313" key="10">
    <source>
        <dbReference type="EMBL" id="VDP32046.1"/>
    </source>
</evidence>
<feature type="domain" description="Aminoacyl-tRNA synthetase class Ia" evidence="9">
    <location>
        <begin position="50"/>
        <end position="219"/>
    </location>
</feature>
<dbReference type="GO" id="GO:0006428">
    <property type="term" value="P:isoleucyl-tRNA aminoacylation"/>
    <property type="evidence" value="ECO:0007669"/>
    <property type="project" value="InterPro"/>
</dbReference>
<dbReference type="SUPFAM" id="SSF52374">
    <property type="entry name" value="Nucleotidylyl transferase"/>
    <property type="match status" value="1"/>
</dbReference>
<dbReference type="OrthoDB" id="10264412at2759"/>
<keyword evidence="3" id="KW-0436">Ligase</keyword>
<evidence type="ECO:0000313" key="12">
    <source>
        <dbReference type="WBParaSite" id="ECPE_0000101601-mRNA-1"/>
    </source>
</evidence>
<accession>A0A183A231</accession>
<proteinExistence type="inferred from homology"/>
<dbReference type="SUPFAM" id="SSF50677">
    <property type="entry name" value="ValRS/IleRS/LeuRS editing domain"/>
    <property type="match status" value="1"/>
</dbReference>
<dbReference type="InterPro" id="IPR009008">
    <property type="entry name" value="Val/Leu/Ile-tRNA-synth_edit"/>
</dbReference>